<accession>A0A4P9W5G3</accession>
<dbReference type="GO" id="GO:0000228">
    <property type="term" value="C:nuclear chromosome"/>
    <property type="evidence" value="ECO:0007669"/>
    <property type="project" value="InterPro"/>
</dbReference>
<keyword evidence="7" id="KW-1185">Reference proteome</keyword>
<dbReference type="OrthoDB" id="515064at2759"/>
<gene>
    <name evidence="6" type="ORF">BDK51DRAFT_18012</name>
</gene>
<evidence type="ECO:0000256" key="1">
    <source>
        <dbReference type="ARBA" id="ARBA00004123"/>
    </source>
</evidence>
<protein>
    <recommendedName>
        <fullName evidence="8">SNF5-domain-containing protein</fullName>
    </recommendedName>
</protein>
<reference evidence="7" key="1">
    <citation type="journal article" date="2018" name="Nat. Microbiol.">
        <title>Leveraging single-cell genomics to expand the fungal tree of life.</title>
        <authorList>
            <person name="Ahrendt S.R."/>
            <person name="Quandt C.A."/>
            <person name="Ciobanu D."/>
            <person name="Clum A."/>
            <person name="Salamov A."/>
            <person name="Andreopoulos B."/>
            <person name="Cheng J.F."/>
            <person name="Woyke T."/>
            <person name="Pelin A."/>
            <person name="Henrissat B."/>
            <person name="Reynolds N.K."/>
            <person name="Benny G.L."/>
            <person name="Smith M.E."/>
            <person name="James T.Y."/>
            <person name="Grigoriev I.V."/>
        </authorList>
    </citation>
    <scope>NUCLEOTIDE SEQUENCE [LARGE SCALE GENOMIC DNA]</scope>
</reference>
<evidence type="ECO:0000256" key="5">
    <source>
        <dbReference type="ARBA" id="ARBA00023242"/>
    </source>
</evidence>
<comment type="similarity">
    <text evidence="2">Belongs to the SNF5 family.</text>
</comment>
<dbReference type="Proteomes" id="UP000269721">
    <property type="component" value="Unassembled WGS sequence"/>
</dbReference>
<name>A0A4P9W5G3_9FUNG</name>
<keyword evidence="4" id="KW-0804">Transcription</keyword>
<dbReference type="EMBL" id="KZ998570">
    <property type="protein sequence ID" value="RKO85990.1"/>
    <property type="molecule type" value="Genomic_DNA"/>
</dbReference>
<evidence type="ECO:0008006" key="8">
    <source>
        <dbReference type="Google" id="ProtNLM"/>
    </source>
</evidence>
<evidence type="ECO:0000256" key="3">
    <source>
        <dbReference type="ARBA" id="ARBA00023015"/>
    </source>
</evidence>
<dbReference type="InterPro" id="IPR006939">
    <property type="entry name" value="SNF5"/>
</dbReference>
<feature type="non-terminal residue" evidence="6">
    <location>
        <position position="1"/>
    </location>
</feature>
<organism evidence="6 7">
    <name type="scientific">Blyttiomyces helicus</name>
    <dbReference type="NCBI Taxonomy" id="388810"/>
    <lineage>
        <taxon>Eukaryota</taxon>
        <taxon>Fungi</taxon>
        <taxon>Fungi incertae sedis</taxon>
        <taxon>Chytridiomycota</taxon>
        <taxon>Chytridiomycota incertae sedis</taxon>
        <taxon>Chytridiomycetes</taxon>
        <taxon>Chytridiomycetes incertae sedis</taxon>
        <taxon>Blyttiomyces</taxon>
    </lineage>
</organism>
<dbReference type="Pfam" id="PF04855">
    <property type="entry name" value="SNF5"/>
    <property type="match status" value="1"/>
</dbReference>
<evidence type="ECO:0000313" key="6">
    <source>
        <dbReference type="EMBL" id="RKO85990.1"/>
    </source>
</evidence>
<comment type="subcellular location">
    <subcellularLocation>
        <location evidence="1">Nucleus</location>
    </subcellularLocation>
</comment>
<dbReference type="GO" id="GO:0006338">
    <property type="term" value="P:chromatin remodeling"/>
    <property type="evidence" value="ECO:0007669"/>
    <property type="project" value="InterPro"/>
</dbReference>
<keyword evidence="5" id="KW-0539">Nucleus</keyword>
<dbReference type="AlphaFoldDB" id="A0A4P9W5G3"/>
<evidence type="ECO:0000256" key="2">
    <source>
        <dbReference type="ARBA" id="ARBA00010239"/>
    </source>
</evidence>
<dbReference type="PANTHER" id="PTHR10019">
    <property type="entry name" value="SNF5"/>
    <property type="match status" value="1"/>
</dbReference>
<keyword evidence="3" id="KW-0805">Transcription regulation</keyword>
<evidence type="ECO:0000313" key="7">
    <source>
        <dbReference type="Proteomes" id="UP000269721"/>
    </source>
</evidence>
<proteinExistence type="inferred from homology"/>
<sequence length="209" mass="23361">LVPIRLDLELDGAKLRDTFTWNLNETLVTPDIFADLLCTDLALPPVPFAAAIAKSIRDQVADFSEPDIPTTETGEEVMDRDELRTVVKLDITIGSQCLVDQFEWDINCGRNQPEIFAEHMTNELGLHPEFRTAIAHSIREQIQSHLRSLFLADHPLDGTRSMDDDLAACFLPPLTSERVLRGVKGREAFGPFLKPVEPGGAREEKEASR</sequence>
<evidence type="ECO:0000256" key="4">
    <source>
        <dbReference type="ARBA" id="ARBA00023163"/>
    </source>
</evidence>